<evidence type="ECO:0000256" key="1">
    <source>
        <dbReference type="ARBA" id="ARBA00012528"/>
    </source>
</evidence>
<dbReference type="CDD" id="cd01949">
    <property type="entry name" value="GGDEF"/>
    <property type="match status" value="1"/>
</dbReference>
<evidence type="ECO:0000259" key="4">
    <source>
        <dbReference type="PROSITE" id="PS50887"/>
    </source>
</evidence>
<dbReference type="Proteomes" id="UP000595917">
    <property type="component" value="Chromosome"/>
</dbReference>
<name>A0A7T7XQL1_9SPIR</name>
<dbReference type="Pfam" id="PF00027">
    <property type="entry name" value="cNMP_binding"/>
    <property type="match status" value="1"/>
</dbReference>
<dbReference type="Pfam" id="PF00990">
    <property type="entry name" value="GGDEF"/>
    <property type="match status" value="1"/>
</dbReference>
<organism evidence="5 6">
    <name type="scientific">Breznakiella homolactica</name>
    <dbReference type="NCBI Taxonomy" id="2798577"/>
    <lineage>
        <taxon>Bacteria</taxon>
        <taxon>Pseudomonadati</taxon>
        <taxon>Spirochaetota</taxon>
        <taxon>Spirochaetia</taxon>
        <taxon>Spirochaetales</taxon>
        <taxon>Breznakiellaceae</taxon>
        <taxon>Breznakiella</taxon>
    </lineage>
</organism>
<dbReference type="SUPFAM" id="SSF55073">
    <property type="entry name" value="Nucleotide cyclase"/>
    <property type="match status" value="1"/>
</dbReference>
<dbReference type="SUPFAM" id="SSF51206">
    <property type="entry name" value="cAMP-binding domain-like"/>
    <property type="match status" value="1"/>
</dbReference>
<gene>
    <name evidence="5" type="ORF">JFL75_06720</name>
</gene>
<dbReference type="AlphaFoldDB" id="A0A7T7XQL1"/>
<keyword evidence="6" id="KW-1185">Reference proteome</keyword>
<dbReference type="CDD" id="cd00038">
    <property type="entry name" value="CAP_ED"/>
    <property type="match status" value="1"/>
</dbReference>
<dbReference type="PROSITE" id="PS50042">
    <property type="entry name" value="CNMP_BINDING_3"/>
    <property type="match status" value="1"/>
</dbReference>
<dbReference type="PANTHER" id="PTHR45138:SF9">
    <property type="entry name" value="DIGUANYLATE CYCLASE DGCM-RELATED"/>
    <property type="match status" value="1"/>
</dbReference>
<comment type="catalytic activity">
    <reaction evidence="2">
        <text>2 GTP = 3',3'-c-di-GMP + 2 diphosphate</text>
        <dbReference type="Rhea" id="RHEA:24898"/>
        <dbReference type="ChEBI" id="CHEBI:33019"/>
        <dbReference type="ChEBI" id="CHEBI:37565"/>
        <dbReference type="ChEBI" id="CHEBI:58805"/>
        <dbReference type="EC" id="2.7.7.65"/>
    </reaction>
</comment>
<dbReference type="PROSITE" id="PS00889">
    <property type="entry name" value="CNMP_BINDING_2"/>
    <property type="match status" value="1"/>
</dbReference>
<dbReference type="PROSITE" id="PS50887">
    <property type="entry name" value="GGDEF"/>
    <property type="match status" value="1"/>
</dbReference>
<proteinExistence type="predicted"/>
<dbReference type="EMBL" id="CP067089">
    <property type="protein sequence ID" value="QQO10603.1"/>
    <property type="molecule type" value="Genomic_DNA"/>
</dbReference>
<dbReference type="Gene3D" id="2.60.120.10">
    <property type="entry name" value="Jelly Rolls"/>
    <property type="match status" value="1"/>
</dbReference>
<dbReference type="InterPro" id="IPR018490">
    <property type="entry name" value="cNMP-bd_dom_sf"/>
</dbReference>
<dbReference type="Gene3D" id="3.30.70.270">
    <property type="match status" value="1"/>
</dbReference>
<dbReference type="InterPro" id="IPR043128">
    <property type="entry name" value="Rev_trsase/Diguanyl_cyclase"/>
</dbReference>
<feature type="domain" description="GGDEF" evidence="4">
    <location>
        <begin position="214"/>
        <end position="353"/>
    </location>
</feature>
<dbReference type="SMART" id="SM00100">
    <property type="entry name" value="cNMP"/>
    <property type="match status" value="1"/>
</dbReference>
<sequence>MEVRREYYRSSGKDQCAVSKLNRILSPINDPSLLKSPLFANMSELEFFAVTAFLERKHIAKDEAVFNEGDTGKEMFILLSGKLAAFVSQSDGTKRWMFNISPGDFFGEMSVIANEPRSATIVAREESDLMVLQGIDFYRIVFEHPMIGVKLLKAIGAVQNIWLDQTSKHLNDLMRWGETARRRAITDELTGLYNRRFLEESLKDRFDHGSVGLRKMALVMMDLDRVHEINDRYGVQGGDTVIVSVAETIRGLMRPGDIAARLSGDEFAILLPDTDGRDAKSIAEEIRKSVSDRVVPVPRKPGAAEKVGLQVRTSIGIAVAPTHAKNREGLVVVADDALRRAKNLGRDRVELAG</sequence>
<dbReference type="GO" id="GO:0005886">
    <property type="term" value="C:plasma membrane"/>
    <property type="evidence" value="ECO:0007669"/>
    <property type="project" value="TreeGrafter"/>
</dbReference>
<accession>A0A7T7XQL1</accession>
<evidence type="ECO:0000313" key="5">
    <source>
        <dbReference type="EMBL" id="QQO10603.1"/>
    </source>
</evidence>
<dbReference type="PRINTS" id="PR00103">
    <property type="entry name" value="CAMPKINASE"/>
</dbReference>
<dbReference type="GO" id="GO:0043709">
    <property type="term" value="P:cell adhesion involved in single-species biofilm formation"/>
    <property type="evidence" value="ECO:0007669"/>
    <property type="project" value="TreeGrafter"/>
</dbReference>
<dbReference type="InterPro" id="IPR014710">
    <property type="entry name" value="RmlC-like_jellyroll"/>
</dbReference>
<dbReference type="InterPro" id="IPR029787">
    <property type="entry name" value="Nucleotide_cyclase"/>
</dbReference>
<feature type="domain" description="Cyclic nucleotide-binding" evidence="3">
    <location>
        <begin position="38"/>
        <end position="141"/>
    </location>
</feature>
<dbReference type="GO" id="GO:1902201">
    <property type="term" value="P:negative regulation of bacterial-type flagellum-dependent cell motility"/>
    <property type="evidence" value="ECO:0007669"/>
    <property type="project" value="TreeGrafter"/>
</dbReference>
<dbReference type="EC" id="2.7.7.65" evidence="1"/>
<dbReference type="InterPro" id="IPR000160">
    <property type="entry name" value="GGDEF_dom"/>
</dbReference>
<dbReference type="InterPro" id="IPR018488">
    <property type="entry name" value="cNMP-bd_CS"/>
</dbReference>
<evidence type="ECO:0000313" key="6">
    <source>
        <dbReference type="Proteomes" id="UP000595917"/>
    </source>
</evidence>
<reference evidence="5" key="1">
    <citation type="submission" date="2021-01" db="EMBL/GenBank/DDBJ databases">
        <title>Description of Breznakiella homolactica.</title>
        <authorList>
            <person name="Song Y."/>
            <person name="Brune A."/>
        </authorList>
    </citation>
    <scope>NUCLEOTIDE SEQUENCE</scope>
    <source>
        <strain evidence="5">RmG30</strain>
    </source>
</reference>
<protein>
    <recommendedName>
        <fullName evidence="1">diguanylate cyclase</fullName>
        <ecNumber evidence="1">2.7.7.65</ecNumber>
    </recommendedName>
</protein>
<dbReference type="GO" id="GO:0052621">
    <property type="term" value="F:diguanylate cyclase activity"/>
    <property type="evidence" value="ECO:0007669"/>
    <property type="project" value="UniProtKB-EC"/>
</dbReference>
<evidence type="ECO:0000256" key="2">
    <source>
        <dbReference type="ARBA" id="ARBA00034247"/>
    </source>
</evidence>
<dbReference type="SMART" id="SM00267">
    <property type="entry name" value="GGDEF"/>
    <property type="match status" value="1"/>
</dbReference>
<dbReference type="KEGG" id="bhc:JFL75_06720"/>
<dbReference type="InterPro" id="IPR050469">
    <property type="entry name" value="Diguanylate_Cyclase"/>
</dbReference>
<dbReference type="NCBIfam" id="TIGR00254">
    <property type="entry name" value="GGDEF"/>
    <property type="match status" value="1"/>
</dbReference>
<dbReference type="PANTHER" id="PTHR45138">
    <property type="entry name" value="REGULATORY COMPONENTS OF SENSORY TRANSDUCTION SYSTEM"/>
    <property type="match status" value="1"/>
</dbReference>
<dbReference type="InterPro" id="IPR000595">
    <property type="entry name" value="cNMP-bd_dom"/>
</dbReference>
<evidence type="ECO:0000259" key="3">
    <source>
        <dbReference type="PROSITE" id="PS50042"/>
    </source>
</evidence>